<proteinExistence type="predicted"/>
<dbReference type="EMBL" id="CM042053">
    <property type="protein sequence ID" value="KAI3715718.1"/>
    <property type="molecule type" value="Genomic_DNA"/>
</dbReference>
<evidence type="ECO:0000313" key="2">
    <source>
        <dbReference type="Proteomes" id="UP001055879"/>
    </source>
</evidence>
<protein>
    <submittedName>
        <fullName evidence="1">Uncharacterized protein</fullName>
    </submittedName>
</protein>
<keyword evidence="2" id="KW-1185">Reference proteome</keyword>
<organism evidence="1 2">
    <name type="scientific">Arctium lappa</name>
    <name type="common">Greater burdock</name>
    <name type="synonym">Lappa major</name>
    <dbReference type="NCBI Taxonomy" id="4217"/>
    <lineage>
        <taxon>Eukaryota</taxon>
        <taxon>Viridiplantae</taxon>
        <taxon>Streptophyta</taxon>
        <taxon>Embryophyta</taxon>
        <taxon>Tracheophyta</taxon>
        <taxon>Spermatophyta</taxon>
        <taxon>Magnoliopsida</taxon>
        <taxon>eudicotyledons</taxon>
        <taxon>Gunneridae</taxon>
        <taxon>Pentapetalae</taxon>
        <taxon>asterids</taxon>
        <taxon>campanulids</taxon>
        <taxon>Asterales</taxon>
        <taxon>Asteraceae</taxon>
        <taxon>Carduoideae</taxon>
        <taxon>Cardueae</taxon>
        <taxon>Arctiinae</taxon>
        <taxon>Arctium</taxon>
    </lineage>
</organism>
<gene>
    <name evidence="1" type="ORF">L6452_22704</name>
</gene>
<sequence>MAITFCIEEACELKTKVRMQKVRLGKGERVSVNLEGRKVSGVTGGRGVASSGFWGFGVETQLFILGKLVKIFEDAVIIMSGGSAFHNLVFHIQKTKSVVCSSHLSHIYKTVIQLSFSSFNHRLLQPIFF</sequence>
<reference evidence="2" key="1">
    <citation type="journal article" date="2022" name="Mol. Ecol. Resour.">
        <title>The genomes of chicory, endive, great burdock and yacon provide insights into Asteraceae palaeo-polyploidization history and plant inulin production.</title>
        <authorList>
            <person name="Fan W."/>
            <person name="Wang S."/>
            <person name="Wang H."/>
            <person name="Wang A."/>
            <person name="Jiang F."/>
            <person name="Liu H."/>
            <person name="Zhao H."/>
            <person name="Xu D."/>
            <person name="Zhang Y."/>
        </authorList>
    </citation>
    <scope>NUCLEOTIDE SEQUENCE [LARGE SCALE GENOMIC DNA]</scope>
    <source>
        <strain evidence="2">cv. Niubang</strain>
    </source>
</reference>
<evidence type="ECO:0000313" key="1">
    <source>
        <dbReference type="EMBL" id="KAI3715718.1"/>
    </source>
</evidence>
<comment type="caution">
    <text evidence="1">The sequence shown here is derived from an EMBL/GenBank/DDBJ whole genome shotgun (WGS) entry which is preliminary data.</text>
</comment>
<accession>A0ACB9B1C1</accession>
<dbReference type="Proteomes" id="UP001055879">
    <property type="component" value="Linkage Group LG07"/>
</dbReference>
<name>A0ACB9B1C1_ARCLA</name>
<reference evidence="1 2" key="2">
    <citation type="journal article" date="2022" name="Mol. Ecol. Resour.">
        <title>The genomes of chicory, endive, great burdock and yacon provide insights into Asteraceae paleo-polyploidization history and plant inulin production.</title>
        <authorList>
            <person name="Fan W."/>
            <person name="Wang S."/>
            <person name="Wang H."/>
            <person name="Wang A."/>
            <person name="Jiang F."/>
            <person name="Liu H."/>
            <person name="Zhao H."/>
            <person name="Xu D."/>
            <person name="Zhang Y."/>
        </authorList>
    </citation>
    <scope>NUCLEOTIDE SEQUENCE [LARGE SCALE GENOMIC DNA]</scope>
    <source>
        <strain evidence="2">cv. Niubang</strain>
    </source>
</reference>